<sequence length="337" mass="34824">MTQFTQTLLDPTIDGRGVDASPALADETLAAYAAIPSDRMRGGVGREVYEAVYGKMPLAGSSYAPHWSIWASGIGGSQVAGSNVAPGASSSSRIFATVVGADYSLSQQTRFGFAMAGGGTNFAGSAGSGRSDLFQAGAFVRHTVGQAYVATALAYGWQAITSDHPGIDQLNAAFNANAYSGRIESGYRFTTPWLGVTAYAAGQFMAFSLPANAQQPAFATNAFAAAFGSDRVTDSRSEAGLRTNASFALQGGVLNLRTHLAWAHDFSAANTVAPAFQALPGLGYVASGAALAPNSALAGGAIELKWLNGWAAAASFDGEFSSQVRSYTGKAIMRYAW</sequence>
<dbReference type="InterPro" id="IPR005546">
    <property type="entry name" value="Autotransporte_beta"/>
</dbReference>
<proteinExistence type="predicted"/>
<evidence type="ECO:0000313" key="3">
    <source>
        <dbReference type="Proteomes" id="UP001156905"/>
    </source>
</evidence>
<evidence type="ECO:0000313" key="2">
    <source>
        <dbReference type="EMBL" id="GLR91393.1"/>
    </source>
</evidence>
<organism evidence="2 3">
    <name type="scientific">Bradyrhizobium iriomotense</name>
    <dbReference type="NCBI Taxonomy" id="441950"/>
    <lineage>
        <taxon>Bacteria</taxon>
        <taxon>Pseudomonadati</taxon>
        <taxon>Pseudomonadota</taxon>
        <taxon>Alphaproteobacteria</taxon>
        <taxon>Hyphomicrobiales</taxon>
        <taxon>Nitrobacteraceae</taxon>
        <taxon>Bradyrhizobium</taxon>
    </lineage>
</organism>
<dbReference type="SUPFAM" id="SSF103515">
    <property type="entry name" value="Autotransporter"/>
    <property type="match status" value="1"/>
</dbReference>
<accession>A0ABQ6BBD8</accession>
<comment type="caution">
    <text evidence="2">The sequence shown here is derived from an EMBL/GenBank/DDBJ whole genome shotgun (WGS) entry which is preliminary data.</text>
</comment>
<reference evidence="3" key="1">
    <citation type="journal article" date="2019" name="Int. J. Syst. Evol. Microbiol.">
        <title>The Global Catalogue of Microorganisms (GCM) 10K type strain sequencing project: providing services to taxonomists for standard genome sequencing and annotation.</title>
        <authorList>
            <consortium name="The Broad Institute Genomics Platform"/>
            <consortium name="The Broad Institute Genome Sequencing Center for Infectious Disease"/>
            <person name="Wu L."/>
            <person name="Ma J."/>
        </authorList>
    </citation>
    <scope>NUCLEOTIDE SEQUENCE [LARGE SCALE GENOMIC DNA]</scope>
    <source>
        <strain evidence="3">NBRC 102520</strain>
    </source>
</reference>
<dbReference type="EMBL" id="BSOW01000046">
    <property type="protein sequence ID" value="GLR91393.1"/>
    <property type="molecule type" value="Genomic_DNA"/>
</dbReference>
<keyword evidence="3" id="KW-1185">Reference proteome</keyword>
<dbReference type="Proteomes" id="UP001156905">
    <property type="component" value="Unassembled WGS sequence"/>
</dbReference>
<dbReference type="SMART" id="SM00869">
    <property type="entry name" value="Autotransporter"/>
    <property type="match status" value="1"/>
</dbReference>
<dbReference type="InterPro" id="IPR036709">
    <property type="entry name" value="Autotransporte_beta_dom_sf"/>
</dbReference>
<name>A0ABQ6BBD8_9BRAD</name>
<dbReference type="PROSITE" id="PS51208">
    <property type="entry name" value="AUTOTRANSPORTER"/>
    <property type="match status" value="1"/>
</dbReference>
<dbReference type="Gene3D" id="2.40.128.130">
    <property type="entry name" value="Autotransporter beta-domain"/>
    <property type="match status" value="1"/>
</dbReference>
<gene>
    <name evidence="2" type="ORF">GCM10007857_81100</name>
</gene>
<protein>
    <recommendedName>
        <fullName evidence="1">Autotransporter domain-containing protein</fullName>
    </recommendedName>
</protein>
<evidence type="ECO:0000259" key="1">
    <source>
        <dbReference type="PROSITE" id="PS51208"/>
    </source>
</evidence>
<dbReference type="Pfam" id="PF03797">
    <property type="entry name" value="Autotransporter"/>
    <property type="match status" value="1"/>
</dbReference>
<feature type="domain" description="Autotransporter" evidence="1">
    <location>
        <begin position="62"/>
        <end position="337"/>
    </location>
</feature>